<dbReference type="AlphaFoldDB" id="A0A061IFL8"/>
<protein>
    <submittedName>
        <fullName evidence="1">Olfactory receptor</fullName>
    </submittedName>
</protein>
<organism evidence="1 2">
    <name type="scientific">Cricetulus griseus</name>
    <name type="common">Chinese hamster</name>
    <name type="synonym">Cricetulus barabensis griseus</name>
    <dbReference type="NCBI Taxonomy" id="10029"/>
    <lineage>
        <taxon>Eukaryota</taxon>
        <taxon>Metazoa</taxon>
        <taxon>Chordata</taxon>
        <taxon>Craniata</taxon>
        <taxon>Vertebrata</taxon>
        <taxon>Euteleostomi</taxon>
        <taxon>Mammalia</taxon>
        <taxon>Eutheria</taxon>
        <taxon>Euarchontoglires</taxon>
        <taxon>Glires</taxon>
        <taxon>Rodentia</taxon>
        <taxon>Myomorpha</taxon>
        <taxon>Muroidea</taxon>
        <taxon>Cricetidae</taxon>
        <taxon>Cricetinae</taxon>
        <taxon>Cricetulus</taxon>
    </lineage>
</organism>
<keyword evidence="1" id="KW-0675">Receptor</keyword>
<name>A0A061IFL8_CRIGR</name>
<dbReference type="Proteomes" id="UP000030759">
    <property type="component" value="Unassembled WGS sequence"/>
</dbReference>
<evidence type="ECO:0000313" key="1">
    <source>
        <dbReference type="EMBL" id="ERE82655.1"/>
    </source>
</evidence>
<proteinExistence type="predicted"/>
<dbReference type="EMBL" id="KE669660">
    <property type="protein sequence ID" value="ERE82655.1"/>
    <property type="molecule type" value="Genomic_DNA"/>
</dbReference>
<reference evidence="2" key="1">
    <citation type="journal article" date="2013" name="Nat. Biotechnol.">
        <title>Chinese hamster genome sequenced from sorted chromosomes.</title>
        <authorList>
            <person name="Brinkrolf K."/>
            <person name="Rupp O."/>
            <person name="Laux H."/>
            <person name="Kollin F."/>
            <person name="Ernst W."/>
            <person name="Linke B."/>
            <person name="Kofler R."/>
            <person name="Romand S."/>
            <person name="Hesse F."/>
            <person name="Budach W.E."/>
            <person name="Galosy S."/>
            <person name="Muller D."/>
            <person name="Noll T."/>
            <person name="Wienberg J."/>
            <person name="Jostock T."/>
            <person name="Leonard M."/>
            <person name="Grillari J."/>
            <person name="Tauch A."/>
            <person name="Goesmann A."/>
            <person name="Helk B."/>
            <person name="Mott J.E."/>
            <person name="Puhler A."/>
            <person name="Borth N."/>
        </authorList>
    </citation>
    <scope>NUCLEOTIDE SEQUENCE [LARGE SCALE GENOMIC DNA]</scope>
    <source>
        <strain evidence="2">17A/GY</strain>
    </source>
</reference>
<gene>
    <name evidence="1" type="ORF">H671_2g7289</name>
</gene>
<accession>A0A061IFL8</accession>
<evidence type="ECO:0000313" key="2">
    <source>
        <dbReference type="Proteomes" id="UP000030759"/>
    </source>
</evidence>
<sequence>MSTNWNQNRKQFLAYLGQQMEAGLLLGVRCSVFGTTELGPASRSLASDDSLSYSLNSLFLLLENGSCAAGLVANSQV</sequence>